<dbReference type="PIRSF" id="PIRSF006157">
    <property type="entry name" value="Doxgns_DODA"/>
    <property type="match status" value="1"/>
</dbReference>
<dbReference type="Pfam" id="PF02900">
    <property type="entry name" value="LigB"/>
    <property type="match status" value="1"/>
</dbReference>
<keyword evidence="3" id="KW-0479">Metal-binding</keyword>
<dbReference type="PANTHER" id="PTHR30096:SF0">
    <property type="entry name" value="4,5-DOPA DIOXYGENASE EXTRADIOL-LIKE PROTEIN"/>
    <property type="match status" value="1"/>
</dbReference>
<keyword evidence="8" id="KW-1185">Reference proteome</keyword>
<dbReference type="Gene3D" id="3.40.830.10">
    <property type="entry name" value="LigB-like"/>
    <property type="match status" value="1"/>
</dbReference>
<evidence type="ECO:0000256" key="2">
    <source>
        <dbReference type="ARBA" id="ARBA00007581"/>
    </source>
</evidence>
<evidence type="ECO:0000256" key="3">
    <source>
        <dbReference type="ARBA" id="ARBA00022723"/>
    </source>
</evidence>
<evidence type="ECO:0000256" key="4">
    <source>
        <dbReference type="ARBA" id="ARBA00022833"/>
    </source>
</evidence>
<dbReference type="Proteomes" id="UP000012081">
    <property type="component" value="Unassembled WGS sequence"/>
</dbReference>
<keyword evidence="5" id="KW-0560">Oxidoreductase</keyword>
<dbReference type="CDD" id="cd07363">
    <property type="entry name" value="45_DOPA_Dioxygenase"/>
    <property type="match status" value="1"/>
</dbReference>
<dbReference type="EMBL" id="APBN01000015">
    <property type="protein sequence ID" value="EMT50470.1"/>
    <property type="molecule type" value="Genomic_DNA"/>
</dbReference>
<dbReference type="GO" id="GO:0008270">
    <property type="term" value="F:zinc ion binding"/>
    <property type="evidence" value="ECO:0007669"/>
    <property type="project" value="InterPro"/>
</dbReference>
<dbReference type="STRING" id="1300222.I532_22305"/>
<dbReference type="PATRIC" id="fig|1300222.3.peg.4686"/>
<protein>
    <recommendedName>
        <fullName evidence="6">Extradiol ring-cleavage dioxygenase class III enzyme subunit B domain-containing protein</fullName>
    </recommendedName>
</protein>
<evidence type="ECO:0000313" key="8">
    <source>
        <dbReference type="Proteomes" id="UP000012081"/>
    </source>
</evidence>
<dbReference type="InterPro" id="IPR014436">
    <property type="entry name" value="Extradiol_dOase_DODA"/>
</dbReference>
<dbReference type="RefSeq" id="WP_003391560.1">
    <property type="nucleotide sequence ID" value="NZ_APBN01000015.1"/>
</dbReference>
<evidence type="ECO:0000313" key="7">
    <source>
        <dbReference type="EMBL" id="EMT50470.1"/>
    </source>
</evidence>
<dbReference type="PANTHER" id="PTHR30096">
    <property type="entry name" value="4,5-DOPA DIOXYGENASE EXTRADIOL-LIKE PROTEIN"/>
    <property type="match status" value="1"/>
</dbReference>
<dbReference type="SUPFAM" id="SSF53213">
    <property type="entry name" value="LigB-like"/>
    <property type="match status" value="1"/>
</dbReference>
<evidence type="ECO:0000259" key="6">
    <source>
        <dbReference type="Pfam" id="PF02900"/>
    </source>
</evidence>
<feature type="domain" description="Extradiol ring-cleavage dioxygenase class III enzyme subunit B" evidence="6">
    <location>
        <begin position="22"/>
        <end position="258"/>
    </location>
</feature>
<evidence type="ECO:0000256" key="5">
    <source>
        <dbReference type="ARBA" id="ARBA00023002"/>
    </source>
</evidence>
<keyword evidence="4" id="KW-0862">Zinc</keyword>
<dbReference type="InterPro" id="IPR004183">
    <property type="entry name" value="Xdiol_dOase_suB"/>
</dbReference>
<dbReference type="GO" id="GO:0008198">
    <property type="term" value="F:ferrous iron binding"/>
    <property type="evidence" value="ECO:0007669"/>
    <property type="project" value="InterPro"/>
</dbReference>
<comment type="caution">
    <text evidence="7">The sequence shown here is derived from an EMBL/GenBank/DDBJ whole genome shotgun (WGS) entry which is preliminary data.</text>
</comment>
<proteinExistence type="inferred from homology"/>
<name>M8E4S7_9BACL</name>
<evidence type="ECO:0000256" key="1">
    <source>
        <dbReference type="ARBA" id="ARBA00001947"/>
    </source>
</evidence>
<gene>
    <name evidence="7" type="ORF">I532_22305</name>
</gene>
<accession>M8E4S7</accession>
<dbReference type="AlphaFoldDB" id="M8E4S7"/>
<reference evidence="7 8" key="1">
    <citation type="submission" date="2013-03" db="EMBL/GenBank/DDBJ databases">
        <title>Assembly of a new bacterial strain Brevibacillus borstelensis AK1.</title>
        <authorList>
            <person name="Rajan I."/>
            <person name="PoliReddy D."/>
            <person name="Sugumar T."/>
            <person name="Rathinam K."/>
            <person name="Alqarawi S."/>
            <person name="Khalil A.B."/>
            <person name="Sivakumar N."/>
        </authorList>
    </citation>
    <scope>NUCLEOTIDE SEQUENCE [LARGE SCALE GENOMIC DNA]</scope>
    <source>
        <strain evidence="7 8">AK1</strain>
    </source>
</reference>
<organism evidence="7 8">
    <name type="scientific">Brevibacillus borstelensis AK1</name>
    <dbReference type="NCBI Taxonomy" id="1300222"/>
    <lineage>
        <taxon>Bacteria</taxon>
        <taxon>Bacillati</taxon>
        <taxon>Bacillota</taxon>
        <taxon>Bacilli</taxon>
        <taxon>Bacillales</taxon>
        <taxon>Paenibacillaceae</taxon>
        <taxon>Brevibacillus</taxon>
    </lineage>
</organism>
<comment type="cofactor">
    <cofactor evidence="1">
        <name>Zn(2+)</name>
        <dbReference type="ChEBI" id="CHEBI:29105"/>
    </cofactor>
</comment>
<dbReference type="GO" id="GO:0016702">
    <property type="term" value="F:oxidoreductase activity, acting on single donors with incorporation of molecular oxygen, incorporation of two atoms of oxygen"/>
    <property type="evidence" value="ECO:0007669"/>
    <property type="project" value="UniProtKB-ARBA"/>
</dbReference>
<sequence>MKMPSLFLAHGAPLLAIERNQYTEALKQLGEELPRPRAILIFSAHWESRVQAVGTTKLNATIHDFGGFPRELYEIQYPAKGDPALAAEALRIFAENNIPATAEPVRGLDHGAWVVLRMMYPEADIPVVSLSVNPQLSAEEQYAIGKALQAFREDGVLIIGSGGTVHNFAYMSMRSDTEEGDEWAVAFEEWLRDRIEAWDLESLFRYDTLAPYARQAVPLHGSEHFVPLLYAMGAADEDRTAAREHISFRYGSLSHVIWKFGAK</sequence>
<comment type="similarity">
    <text evidence="2">Belongs to the DODA-type extradiol aromatic ring-opening dioxygenase family.</text>
</comment>